<dbReference type="GeneID" id="80892652"/>
<evidence type="ECO:0000313" key="2">
    <source>
        <dbReference type="Proteomes" id="UP001144673"/>
    </source>
</evidence>
<reference evidence="1" key="1">
    <citation type="journal article" date="2023" name="Access Microbiol">
        <title>De-novo genome assembly for Akanthomyces muscarius, a biocontrol agent of insect agricultural pests.</title>
        <authorList>
            <person name="Erdos Z."/>
            <person name="Studholme D.J."/>
            <person name="Raymond B."/>
            <person name="Sharma M."/>
        </authorList>
    </citation>
    <scope>NUCLEOTIDE SEQUENCE</scope>
    <source>
        <strain evidence="1">Ve6</strain>
    </source>
</reference>
<comment type="caution">
    <text evidence="1">The sequence shown here is derived from an EMBL/GenBank/DDBJ whole genome shotgun (WGS) entry which is preliminary data.</text>
</comment>
<name>A0A9W8QLX6_AKAMU</name>
<dbReference type="Proteomes" id="UP001144673">
    <property type="component" value="Chromosome 1"/>
</dbReference>
<proteinExistence type="predicted"/>
<keyword evidence="2" id="KW-1185">Reference proteome</keyword>
<gene>
    <name evidence="1" type="ORF">LMH87_005493</name>
</gene>
<sequence length="67" mass="7103">MLPAILFYLQLGPCCQDGRRQPGTSTAILSLGKPTHGGMGMDQHSFVKVSKAPLPTTNVPALLQKAL</sequence>
<organism evidence="1 2">
    <name type="scientific">Akanthomyces muscarius</name>
    <name type="common">Entomopathogenic fungus</name>
    <name type="synonym">Lecanicillium muscarium</name>
    <dbReference type="NCBI Taxonomy" id="2231603"/>
    <lineage>
        <taxon>Eukaryota</taxon>
        <taxon>Fungi</taxon>
        <taxon>Dikarya</taxon>
        <taxon>Ascomycota</taxon>
        <taxon>Pezizomycotina</taxon>
        <taxon>Sordariomycetes</taxon>
        <taxon>Hypocreomycetidae</taxon>
        <taxon>Hypocreales</taxon>
        <taxon>Cordycipitaceae</taxon>
        <taxon>Akanthomyces</taxon>
    </lineage>
</organism>
<protein>
    <submittedName>
        <fullName evidence="1">Uncharacterized protein</fullName>
    </submittedName>
</protein>
<dbReference type="AlphaFoldDB" id="A0A9W8QLX6"/>
<dbReference type="RefSeq" id="XP_056058700.1">
    <property type="nucleotide sequence ID" value="XM_056203220.1"/>
</dbReference>
<accession>A0A9W8QLX6</accession>
<dbReference type="KEGG" id="amus:LMH87_005493"/>
<dbReference type="EMBL" id="JAJHUN010000001">
    <property type="protein sequence ID" value="KAJ4163785.1"/>
    <property type="molecule type" value="Genomic_DNA"/>
</dbReference>
<evidence type="ECO:0000313" key="1">
    <source>
        <dbReference type="EMBL" id="KAJ4163785.1"/>
    </source>
</evidence>